<feature type="compositionally biased region" description="Polar residues" evidence="1">
    <location>
        <begin position="569"/>
        <end position="581"/>
    </location>
</feature>
<feature type="compositionally biased region" description="Low complexity" evidence="1">
    <location>
        <begin position="951"/>
        <end position="987"/>
    </location>
</feature>
<feature type="region of interest" description="Disordered" evidence="1">
    <location>
        <begin position="1"/>
        <end position="163"/>
    </location>
</feature>
<feature type="region of interest" description="Disordered" evidence="1">
    <location>
        <begin position="677"/>
        <end position="1079"/>
    </location>
</feature>
<feature type="compositionally biased region" description="Low complexity" evidence="1">
    <location>
        <begin position="862"/>
        <end position="881"/>
    </location>
</feature>
<feature type="compositionally biased region" description="Pro residues" evidence="1">
    <location>
        <begin position="903"/>
        <end position="915"/>
    </location>
</feature>
<dbReference type="InterPro" id="IPR051937">
    <property type="entry name" value="R3H_domain_containing"/>
</dbReference>
<feature type="compositionally biased region" description="Pro residues" evidence="1">
    <location>
        <begin position="1023"/>
        <end position="1034"/>
    </location>
</feature>
<feature type="compositionally biased region" description="Low complexity" evidence="1">
    <location>
        <begin position="822"/>
        <end position="852"/>
    </location>
</feature>
<feature type="region of interest" description="Disordered" evidence="1">
    <location>
        <begin position="388"/>
        <end position="426"/>
    </location>
</feature>
<feature type="region of interest" description="Disordered" evidence="1">
    <location>
        <begin position="282"/>
        <end position="375"/>
    </location>
</feature>
<evidence type="ECO:0000313" key="4">
    <source>
        <dbReference type="Proteomes" id="UP000777482"/>
    </source>
</evidence>
<feature type="compositionally biased region" description="Low complexity" evidence="1">
    <location>
        <begin position="677"/>
        <end position="690"/>
    </location>
</feature>
<feature type="compositionally biased region" description="Polar residues" evidence="1">
    <location>
        <begin position="1051"/>
        <end position="1064"/>
    </location>
</feature>
<dbReference type="AlphaFoldDB" id="A0A9P6W3Z1"/>
<dbReference type="OrthoDB" id="278430at2759"/>
<feature type="compositionally biased region" description="Basic and acidic residues" evidence="1">
    <location>
        <begin position="113"/>
        <end position="123"/>
    </location>
</feature>
<dbReference type="PANTHER" id="PTHR15672">
    <property type="entry name" value="CAMP-REGULATED PHOSPHOPROTEIN 21 RELATED R3H DOMAIN CONTAINING PROTEIN"/>
    <property type="match status" value="1"/>
</dbReference>
<reference evidence="3 4" key="1">
    <citation type="submission" date="2020-11" db="EMBL/GenBank/DDBJ databases">
        <title>Kefir isolates.</title>
        <authorList>
            <person name="Marcisauskas S."/>
            <person name="Kim Y."/>
            <person name="Blasche S."/>
        </authorList>
    </citation>
    <scope>NUCLEOTIDE SEQUENCE [LARGE SCALE GENOMIC DNA]</scope>
    <source>
        <strain evidence="3 4">KR</strain>
    </source>
</reference>
<organism evidence="3 4">
    <name type="scientific">Rhodotorula mucilaginosa</name>
    <name type="common">Yeast</name>
    <name type="synonym">Rhodotorula rubra</name>
    <dbReference type="NCBI Taxonomy" id="5537"/>
    <lineage>
        <taxon>Eukaryota</taxon>
        <taxon>Fungi</taxon>
        <taxon>Dikarya</taxon>
        <taxon>Basidiomycota</taxon>
        <taxon>Pucciniomycotina</taxon>
        <taxon>Microbotryomycetes</taxon>
        <taxon>Sporidiobolales</taxon>
        <taxon>Sporidiobolaceae</taxon>
        <taxon>Rhodotorula</taxon>
    </lineage>
</organism>
<comment type="caution">
    <text evidence="3">The sequence shown here is derived from an EMBL/GenBank/DDBJ whole genome shotgun (WGS) entry which is preliminary data.</text>
</comment>
<feature type="compositionally biased region" description="Polar residues" evidence="1">
    <location>
        <begin position="693"/>
        <end position="707"/>
    </location>
</feature>
<feature type="compositionally biased region" description="Basic and acidic residues" evidence="1">
    <location>
        <begin position="388"/>
        <end position="398"/>
    </location>
</feature>
<feature type="region of interest" description="Disordered" evidence="1">
    <location>
        <begin position="551"/>
        <end position="634"/>
    </location>
</feature>
<proteinExistence type="predicted"/>
<feature type="compositionally biased region" description="Basic and acidic residues" evidence="1">
    <location>
        <begin position="797"/>
        <end position="814"/>
    </location>
</feature>
<evidence type="ECO:0000256" key="1">
    <source>
        <dbReference type="SAM" id="MobiDB-lite"/>
    </source>
</evidence>
<feature type="compositionally biased region" description="Low complexity" evidence="1">
    <location>
        <begin position="708"/>
        <end position="742"/>
    </location>
</feature>
<feature type="compositionally biased region" description="Low complexity" evidence="1">
    <location>
        <begin position="605"/>
        <end position="634"/>
    </location>
</feature>
<evidence type="ECO:0000313" key="3">
    <source>
        <dbReference type="EMBL" id="KAG0663060.1"/>
    </source>
</evidence>
<dbReference type="InterPro" id="IPR036867">
    <property type="entry name" value="R3H_dom_sf"/>
</dbReference>
<dbReference type="Gene3D" id="3.30.1370.50">
    <property type="entry name" value="R3H-like domain"/>
    <property type="match status" value="1"/>
</dbReference>
<dbReference type="Proteomes" id="UP000777482">
    <property type="component" value="Unassembled WGS sequence"/>
</dbReference>
<feature type="compositionally biased region" description="Low complexity" evidence="1">
    <location>
        <begin position="1"/>
        <end position="10"/>
    </location>
</feature>
<feature type="compositionally biased region" description="Low complexity" evidence="1">
    <location>
        <begin position="342"/>
        <end position="354"/>
    </location>
</feature>
<dbReference type="EMBL" id="PUHQ01000022">
    <property type="protein sequence ID" value="KAG0663060.1"/>
    <property type="molecule type" value="Genomic_DNA"/>
</dbReference>
<dbReference type="InterPro" id="IPR024771">
    <property type="entry name" value="SUZ"/>
</dbReference>
<dbReference type="PROSITE" id="PS51673">
    <property type="entry name" value="SUZ"/>
    <property type="match status" value="1"/>
</dbReference>
<feature type="compositionally biased region" description="Low complexity" evidence="1">
    <location>
        <begin position="18"/>
        <end position="28"/>
    </location>
</feature>
<feature type="region of interest" description="Disordered" evidence="1">
    <location>
        <begin position="451"/>
        <end position="504"/>
    </location>
</feature>
<feature type="compositionally biased region" description="Gly residues" evidence="1">
    <location>
        <begin position="761"/>
        <end position="781"/>
    </location>
</feature>
<feature type="domain" description="SUZ" evidence="2">
    <location>
        <begin position="304"/>
        <end position="397"/>
    </location>
</feature>
<evidence type="ECO:0000259" key="2">
    <source>
        <dbReference type="PROSITE" id="PS51673"/>
    </source>
</evidence>
<sequence length="1079" mass="110284">MADEAAAAADPPSLQRQSAAAAGAAASSNDMDAIRGQPALADRLESLKIIDDEDEQPDRTLPHPAPIASTSSSPRPSGPVEPDLAPQQPGEIPQPAKRKVVLLKRPATPTNRANEDRDRRSDEPTSSSDPIDRDYSSHSQENSGSATTPASPYGTASPGDLADADSAAAAPALDPVLHGALNHPRDRFLLLRAEVELERFILNQTMTRLPLAPPHFQPGLNSYQRLLIHRLADMFGITREVEPAPPTMWNAGMINPATGQPQGVVVLVKSEMASIPSKKLASYVPAPDTTPSVASPAPHRSVARTSSSAVSSPAASPDNSSPAASVAAAAPPPQPVFKILPRASRGTSSASSSADVDDDGSSSFSTSTRSKLRRDLTLEEREAAYKEARERIFNRPDPVEQPARTTPPAAPPSTSAASSNAGEDAASIQSSLGYGITRPSSAGSTFSRSSAALSVSGQRPPPSIASDSNSSMRSGYFGYYHQQQPGSIPPPPLAPPAGSGGIPYPMPNLRQAAPSFDPATGGWTYHPTTPMLNEFAQTPSSYSSMMSPYGGMQSPPAPPMMMPQYQQPATASAAPTLQYDASSGAAMTPSASWHRNLPSPALSAGSSGNSYPPSQQQQPPSGPSSASASANPDAGYLMRFPEGAIVTAGGGVVGPPQPYAAVAVEAGLRSASTLSLGASSSASRVAVRGGTSSGPNSLRRLSQSTTQSLGSGASVHSSSAPLSDDAASSSPRRSPSATSGAADDSPEASLAGENSSEVGSSAGGGGGSGPSSLAGGGGGSSDGKRHGRKATIVGRRGRPDRPREVEDGGEESSREPSPLHPSLPAKPSWAAAAAASSAQTAPPTSAGSSSSPHIKSGDHQVGALSATHGGSSLASLASSSAPHGNGGAPGFPPLSRPVGSGPMPTPPPPPPPPPVQGAWTRPSGAYAGLPAGPPPSAPNGYTQYGTAVQAPSPHVLQHPHPHQQQQQLQQQSQQHPHQQQHHLQPSSYSAWLSQAAVGPPPVQVNYQPGPAGARHPTQAPPSFYAPPQPPPAGPPADLMTMPDMRRPPPRSTQLFDPNKPTNSGGMRRVASGTGSARRM</sequence>
<accession>A0A9P6W3Z1</accession>
<dbReference type="CDD" id="cd02642">
    <property type="entry name" value="R3H_encore_like"/>
    <property type="match status" value="1"/>
</dbReference>
<protein>
    <recommendedName>
        <fullName evidence="2">SUZ domain-containing protein</fullName>
    </recommendedName>
</protein>
<dbReference type="SUPFAM" id="SSF82708">
    <property type="entry name" value="R3H domain"/>
    <property type="match status" value="1"/>
</dbReference>
<dbReference type="PANTHER" id="PTHR15672:SF8">
    <property type="entry name" value="PROTEIN ENCORE"/>
    <property type="match status" value="1"/>
</dbReference>
<feature type="compositionally biased region" description="Low complexity" evidence="1">
    <location>
        <begin position="303"/>
        <end position="329"/>
    </location>
</feature>
<feature type="compositionally biased region" description="Polar residues" evidence="1">
    <location>
        <begin position="137"/>
        <end position="150"/>
    </location>
</feature>
<dbReference type="GO" id="GO:0003676">
    <property type="term" value="F:nucleic acid binding"/>
    <property type="evidence" value="ECO:0007669"/>
    <property type="project" value="InterPro"/>
</dbReference>
<dbReference type="Pfam" id="PF12752">
    <property type="entry name" value="SUZ"/>
    <property type="match status" value="1"/>
</dbReference>
<gene>
    <name evidence="3" type="ORF">C6P46_002903</name>
</gene>
<keyword evidence="4" id="KW-1185">Reference proteome</keyword>
<name>A0A9P6W3Z1_RHOMI</name>